<dbReference type="Proteomes" id="UP000029227">
    <property type="component" value="Unassembled WGS sequence"/>
</dbReference>
<evidence type="ECO:0000259" key="2">
    <source>
        <dbReference type="Pfam" id="PF20597"/>
    </source>
</evidence>
<protein>
    <submittedName>
        <fullName evidence="3">PPE-repeat proteins</fullName>
    </submittedName>
</protein>
<proteinExistence type="predicted"/>
<reference evidence="3 4" key="1">
    <citation type="journal article" date="2014" name="Genome Announc.">
        <title>Draft Genome Sequences of Two Vibrionaceae Species, Vibrio ponticus C121 and Photobacterium aphoticum C119, Isolated as Coral Reef Microbiota.</title>
        <authorList>
            <person name="Al-saari N."/>
            <person name="Meirelles P.M."/>
            <person name="Mino S."/>
            <person name="Suda W."/>
            <person name="Oshima K."/>
            <person name="Hattori M."/>
            <person name="Ohkuma M."/>
            <person name="Thompson F.L."/>
            <person name="Gomez-Gil B."/>
            <person name="Sawabe T."/>
            <person name="Sawabe T."/>
        </authorList>
    </citation>
    <scope>NUCLEOTIDE SEQUENCE [LARGE SCALE GENOMIC DNA]</scope>
    <source>
        <strain evidence="3 4">JCM 19237</strain>
    </source>
</reference>
<gene>
    <name evidence="3" type="ORF">JCM19237_4656</name>
</gene>
<keyword evidence="1" id="KW-0472">Membrane</keyword>
<dbReference type="AlphaFoldDB" id="A0A090QVL3"/>
<dbReference type="InterPro" id="IPR026588">
    <property type="entry name" value="Choice_anch_A"/>
</dbReference>
<accession>A0A090QVL3</accession>
<evidence type="ECO:0000313" key="4">
    <source>
        <dbReference type="Proteomes" id="UP000029227"/>
    </source>
</evidence>
<feature type="transmembrane region" description="Helical" evidence="1">
    <location>
        <begin position="205"/>
        <end position="226"/>
    </location>
</feature>
<dbReference type="EMBL" id="BBMN01000015">
    <property type="protein sequence ID" value="GAL07240.1"/>
    <property type="molecule type" value="Genomic_DNA"/>
</dbReference>
<feature type="domain" description="Choice-of-anchor A" evidence="2">
    <location>
        <begin position="2"/>
        <end position="190"/>
    </location>
</feature>
<keyword evidence="1" id="KW-1133">Transmembrane helix</keyword>
<dbReference type="Pfam" id="PF20597">
    <property type="entry name" value="pAdhesive_15"/>
    <property type="match status" value="1"/>
</dbReference>
<organism evidence="3 4">
    <name type="scientific">Photobacterium aphoticum</name>
    <dbReference type="NCBI Taxonomy" id="754436"/>
    <lineage>
        <taxon>Bacteria</taxon>
        <taxon>Pseudomonadati</taxon>
        <taxon>Pseudomonadota</taxon>
        <taxon>Gammaproteobacteria</taxon>
        <taxon>Vibrionales</taxon>
        <taxon>Vibrionaceae</taxon>
        <taxon>Photobacterium</taxon>
    </lineage>
</organism>
<name>A0A090QVL3_9GAMM</name>
<sequence>MNNGYGIAIGGSNNGTINLNGGGAQTNSVAAYNLSQIRSDLINLSTSLQALSPNSLLTLPGSQPGPATFEVGNTVSTSTSVFNIDAVDFFGNNTIQQYDIDLNSQSPSAIVINVAGQIINDNTLGNPVGNFVTDMIRQLIIWNFYEATQIDLVREFHGSVLAPIAALSTITPINGSVVVNSFQQDGEIHLPTFDGRLPTPQITTFVSVSEPPTMALFVSLLVLFLMRRRVF</sequence>
<keyword evidence="1" id="KW-0812">Transmembrane</keyword>
<comment type="caution">
    <text evidence="3">The sequence shown here is derived from an EMBL/GenBank/DDBJ whole genome shotgun (WGS) entry which is preliminary data.</text>
</comment>
<dbReference type="STRING" id="754436.JCM19237_4656"/>
<evidence type="ECO:0000256" key="1">
    <source>
        <dbReference type="SAM" id="Phobius"/>
    </source>
</evidence>
<dbReference type="NCBIfam" id="TIGR04215">
    <property type="entry name" value="choice_anch_A"/>
    <property type="match status" value="1"/>
</dbReference>
<evidence type="ECO:0000313" key="3">
    <source>
        <dbReference type="EMBL" id="GAL07240.1"/>
    </source>
</evidence>